<dbReference type="EMBL" id="JBEPLU010000001">
    <property type="protein sequence ID" value="MET3526181.1"/>
    <property type="molecule type" value="Genomic_DNA"/>
</dbReference>
<name>A0ABV2EIG9_9CAUL</name>
<dbReference type="RefSeq" id="WP_354297317.1">
    <property type="nucleotide sequence ID" value="NZ_JBEPLU010000001.1"/>
</dbReference>
<sequence>MINIADNYRRDPDAFTKGFETGNALRTNRARLRAGNALAGGDYGASAGELAAAGLNEEAAQVSRYGQLQEKDRQEADRTKREAALTYFGDMANRLLTLNDKGDDPARTVANFDQFFAKGLAEHGETPEEIEQLRSQLSTKPRETLMMLGAASARARGLQIIGDGLGGYKAVDTSTGETVKEVAGRHRPEWKELTDENGGTRWVDLNSWEDGEAPAPEGEQNPYTSGLDGRSAPSKDPSGLPRGTGMLSMAPTSAEEVMPALIKQESGGNGNAIGPQTKYGRALGSTQMLPETAEAMARKLGVPWRPDLMRGDTDTALAYQRRLGQAYLQEGLDEYDGNLRMALMRYHGGPDQNLWGPKTRSYADNVLAHMERDGQSYEVAATGDTPPPPSGSGRYRRSLPGSAPKPEKKGYRMLSAAEKADMGLPTDGQYQVSPEGQVSRLAEGKSERPPTEGQINNASLTYAAFGGNDRMNDLARRGIYKPQSPLEDLVKPGENGMVVFVGRSDQDRQFLQASLEFLAPILRKDTGAAVTYQELITYGNMYIPSFRDSPQVLWQKAKARDTALRRLYGAGRRAYDQEYGAPDKWQVLTDPRANPNRAKSGPPASAVEYLRANPNLRGAFDRKYGAGAAAKVLGK</sequence>
<accession>A0ABV2EIG9</accession>
<proteinExistence type="inferred from homology"/>
<evidence type="ECO:0000256" key="1">
    <source>
        <dbReference type="ARBA" id="ARBA00009387"/>
    </source>
</evidence>
<feature type="compositionally biased region" description="Basic and acidic residues" evidence="2">
    <location>
        <begin position="184"/>
        <end position="194"/>
    </location>
</feature>
<dbReference type="CDD" id="cd00254">
    <property type="entry name" value="LT-like"/>
    <property type="match status" value="1"/>
</dbReference>
<dbReference type="Proteomes" id="UP001549110">
    <property type="component" value="Unassembled WGS sequence"/>
</dbReference>
<dbReference type="InterPro" id="IPR008258">
    <property type="entry name" value="Transglycosylase_SLT_dom_1"/>
</dbReference>
<evidence type="ECO:0000313" key="4">
    <source>
        <dbReference type="EMBL" id="MET3526181.1"/>
    </source>
</evidence>
<comment type="similarity">
    <text evidence="1">Belongs to the virb1 family.</text>
</comment>
<feature type="region of interest" description="Disordered" evidence="2">
    <location>
        <begin position="184"/>
        <end position="248"/>
    </location>
</feature>
<gene>
    <name evidence="4" type="ORF">ABID41_001276</name>
</gene>
<evidence type="ECO:0000256" key="2">
    <source>
        <dbReference type="SAM" id="MobiDB-lite"/>
    </source>
</evidence>
<evidence type="ECO:0000259" key="3">
    <source>
        <dbReference type="Pfam" id="PF01464"/>
    </source>
</evidence>
<feature type="region of interest" description="Disordered" evidence="2">
    <location>
        <begin position="422"/>
        <end position="454"/>
    </location>
</feature>
<comment type="caution">
    <text evidence="4">The sequence shown here is derived from an EMBL/GenBank/DDBJ whole genome shotgun (WGS) entry which is preliminary data.</text>
</comment>
<reference evidence="4 5" key="1">
    <citation type="submission" date="2024-06" db="EMBL/GenBank/DDBJ databases">
        <title>Genomic Encyclopedia of Type Strains, Phase IV (KMG-IV): sequencing the most valuable type-strain genomes for metagenomic binning, comparative biology and taxonomic classification.</title>
        <authorList>
            <person name="Goeker M."/>
        </authorList>
    </citation>
    <scope>NUCLEOTIDE SEQUENCE [LARGE SCALE GENOMIC DNA]</scope>
    <source>
        <strain evidence="4 5">DSM 17809</strain>
    </source>
</reference>
<dbReference type="Pfam" id="PF01464">
    <property type="entry name" value="SLT"/>
    <property type="match status" value="1"/>
</dbReference>
<evidence type="ECO:0000313" key="5">
    <source>
        <dbReference type="Proteomes" id="UP001549110"/>
    </source>
</evidence>
<keyword evidence="5" id="KW-1185">Reference proteome</keyword>
<dbReference type="InterPro" id="IPR023346">
    <property type="entry name" value="Lysozyme-like_dom_sf"/>
</dbReference>
<organism evidence="4 5">
    <name type="scientific">Phenylobacterium koreense</name>
    <dbReference type="NCBI Taxonomy" id="266125"/>
    <lineage>
        <taxon>Bacteria</taxon>
        <taxon>Pseudomonadati</taxon>
        <taxon>Pseudomonadota</taxon>
        <taxon>Alphaproteobacteria</taxon>
        <taxon>Caulobacterales</taxon>
        <taxon>Caulobacteraceae</taxon>
        <taxon>Phenylobacterium</taxon>
    </lineage>
</organism>
<dbReference type="Gene3D" id="1.10.530.10">
    <property type="match status" value="1"/>
</dbReference>
<protein>
    <recommendedName>
        <fullName evidence="3">Transglycosylase SLT domain-containing protein</fullName>
    </recommendedName>
</protein>
<dbReference type="SUPFAM" id="SSF53955">
    <property type="entry name" value="Lysozyme-like"/>
    <property type="match status" value="1"/>
</dbReference>
<feature type="domain" description="Transglycosylase SLT" evidence="3">
    <location>
        <begin position="252"/>
        <end position="352"/>
    </location>
</feature>
<feature type="region of interest" description="Disordered" evidence="2">
    <location>
        <begin position="379"/>
        <end position="409"/>
    </location>
</feature>